<dbReference type="NCBIfam" id="TIGR00813">
    <property type="entry name" value="sss"/>
    <property type="match status" value="1"/>
</dbReference>
<dbReference type="CDD" id="cd16909">
    <property type="entry name" value="YEATS_GAS41_like"/>
    <property type="match status" value="1"/>
</dbReference>
<feature type="transmembrane region" description="Helical" evidence="9">
    <location>
        <begin position="1081"/>
        <end position="1100"/>
    </location>
</feature>
<keyword evidence="6 7" id="KW-0539">Nucleus</keyword>
<evidence type="ECO:0000256" key="7">
    <source>
        <dbReference type="PROSITE-ProRule" id="PRU00376"/>
    </source>
</evidence>
<dbReference type="PANTHER" id="PTHR11819:SF195">
    <property type="entry name" value="SODIUM_GLUCOSE COTRANSPORTER 4"/>
    <property type="match status" value="1"/>
</dbReference>
<feature type="transmembrane region" description="Helical" evidence="9">
    <location>
        <begin position="1017"/>
        <end position="1036"/>
    </location>
</feature>
<dbReference type="Proteomes" id="UP000663828">
    <property type="component" value="Unassembled WGS sequence"/>
</dbReference>
<comment type="similarity">
    <text evidence="2">Belongs to the sodium:solute symporter (SSF) (TC 2.A.21) family.</text>
</comment>
<dbReference type="GO" id="GO:0005886">
    <property type="term" value="C:plasma membrane"/>
    <property type="evidence" value="ECO:0007669"/>
    <property type="project" value="TreeGrafter"/>
</dbReference>
<evidence type="ECO:0000259" key="10">
    <source>
        <dbReference type="PROSITE" id="PS51037"/>
    </source>
</evidence>
<evidence type="ECO:0000256" key="8">
    <source>
        <dbReference type="SAM" id="Coils"/>
    </source>
</evidence>
<dbReference type="EMBL" id="CAJNOR010004949">
    <property type="protein sequence ID" value="CAF1536808.1"/>
    <property type="molecule type" value="Genomic_DNA"/>
</dbReference>
<accession>A0A815VZ44</accession>
<dbReference type="PROSITE" id="PS50283">
    <property type="entry name" value="NA_SOLUT_SYMP_3"/>
    <property type="match status" value="1"/>
</dbReference>
<evidence type="ECO:0000256" key="4">
    <source>
        <dbReference type="ARBA" id="ARBA00022989"/>
    </source>
</evidence>
<protein>
    <recommendedName>
        <fullName evidence="10">YEATS domain-containing protein</fullName>
    </recommendedName>
</protein>
<dbReference type="GO" id="GO:0005412">
    <property type="term" value="F:D-glucose:sodium symporter activity"/>
    <property type="evidence" value="ECO:0007669"/>
    <property type="project" value="TreeGrafter"/>
</dbReference>
<dbReference type="AlphaFoldDB" id="A0A815VZ44"/>
<organism evidence="11 12">
    <name type="scientific">Adineta ricciae</name>
    <name type="common">Rotifer</name>
    <dbReference type="NCBI Taxonomy" id="249248"/>
    <lineage>
        <taxon>Eukaryota</taxon>
        <taxon>Metazoa</taxon>
        <taxon>Spiralia</taxon>
        <taxon>Gnathifera</taxon>
        <taxon>Rotifera</taxon>
        <taxon>Eurotatoria</taxon>
        <taxon>Bdelloidea</taxon>
        <taxon>Adinetida</taxon>
        <taxon>Adinetidae</taxon>
        <taxon>Adineta</taxon>
    </lineage>
</organism>
<proteinExistence type="inferred from homology"/>
<feature type="coiled-coil region" evidence="8">
    <location>
        <begin position="867"/>
        <end position="901"/>
    </location>
</feature>
<dbReference type="InterPro" id="IPR038704">
    <property type="entry name" value="YEAST_sf"/>
</dbReference>
<evidence type="ECO:0000256" key="2">
    <source>
        <dbReference type="ARBA" id="ARBA00006434"/>
    </source>
</evidence>
<comment type="caution">
    <text evidence="11">The sequence shown here is derived from an EMBL/GenBank/DDBJ whole genome shotgun (WGS) entry which is preliminary data.</text>
</comment>
<evidence type="ECO:0000256" key="6">
    <source>
        <dbReference type="ARBA" id="ARBA00023242"/>
    </source>
</evidence>
<evidence type="ECO:0000256" key="5">
    <source>
        <dbReference type="ARBA" id="ARBA00023136"/>
    </source>
</evidence>
<comment type="subcellular location">
    <subcellularLocation>
        <location evidence="1">Membrane</location>
        <topology evidence="1">Multi-pass membrane protein</topology>
    </subcellularLocation>
    <subcellularLocation>
        <location evidence="7">Nucleus</location>
    </subcellularLocation>
</comment>
<evidence type="ECO:0000256" key="1">
    <source>
        <dbReference type="ARBA" id="ARBA00004141"/>
    </source>
</evidence>
<dbReference type="Gene3D" id="1.20.1730.10">
    <property type="entry name" value="Sodium/glucose cotransporter"/>
    <property type="match status" value="1"/>
</dbReference>
<dbReference type="Gene3D" id="2.60.40.1970">
    <property type="entry name" value="YEATS domain"/>
    <property type="match status" value="1"/>
</dbReference>
<gene>
    <name evidence="11" type="ORF">XAT740_LOCUS41879</name>
</gene>
<dbReference type="Pfam" id="PF00474">
    <property type="entry name" value="SSF"/>
    <property type="match status" value="1"/>
</dbReference>
<feature type="transmembrane region" description="Helical" evidence="9">
    <location>
        <begin position="1048"/>
        <end position="1069"/>
    </location>
</feature>
<feature type="non-terminal residue" evidence="11">
    <location>
        <position position="1"/>
    </location>
</feature>
<evidence type="ECO:0000313" key="11">
    <source>
        <dbReference type="EMBL" id="CAF1536808.1"/>
    </source>
</evidence>
<keyword evidence="5 9" id="KW-0472">Membrane</keyword>
<keyword evidence="12" id="KW-1185">Reference proteome</keyword>
<feature type="domain" description="YEATS" evidence="10">
    <location>
        <begin position="704"/>
        <end position="847"/>
    </location>
</feature>
<evidence type="ECO:0000256" key="3">
    <source>
        <dbReference type="ARBA" id="ARBA00022692"/>
    </source>
</evidence>
<keyword evidence="3 9" id="KW-0812">Transmembrane</keyword>
<evidence type="ECO:0000313" key="12">
    <source>
        <dbReference type="Proteomes" id="UP000663828"/>
    </source>
</evidence>
<dbReference type="InterPro" id="IPR055129">
    <property type="entry name" value="YEATS_dom"/>
</dbReference>
<keyword evidence="4 9" id="KW-1133">Transmembrane helix</keyword>
<keyword evidence="8" id="KW-0175">Coiled coil</keyword>
<dbReference type="Pfam" id="PF03366">
    <property type="entry name" value="YEATS"/>
    <property type="match status" value="1"/>
</dbReference>
<evidence type="ECO:0000256" key="9">
    <source>
        <dbReference type="SAM" id="Phobius"/>
    </source>
</evidence>
<dbReference type="InterPro" id="IPR038377">
    <property type="entry name" value="Na/Glc_symporter_sf"/>
</dbReference>
<feature type="transmembrane region" description="Helical" evidence="9">
    <location>
        <begin position="979"/>
        <end position="997"/>
    </location>
</feature>
<dbReference type="PROSITE" id="PS51037">
    <property type="entry name" value="YEATS"/>
    <property type="match status" value="1"/>
</dbReference>
<reference evidence="11" key="1">
    <citation type="submission" date="2021-02" db="EMBL/GenBank/DDBJ databases">
        <authorList>
            <person name="Nowell W R."/>
        </authorList>
    </citation>
    <scope>NUCLEOTIDE SEQUENCE</scope>
</reference>
<sequence>MKLEGISNDLFLCIWDHLTKTDVIYSFSNLNARIDCMLFKFCGLYKELDLRYCSLSIFRHFSHEIIMKDGWRLNLTTLKIGNPYRCPQMTILADEVTKFFMKNSFIRKDNQNNNSLTLLRMMKSLKKKNVESLFPQLNTLIVFQNITMDENCRDIFLYGIACGSSLRTLKWRTCSYQTHHSKSFFDWLFQCSISLQKYHFENTLGESGFELSYHHTLINNYQFHQSLLDLRINILNLSTVFVLLHYLPKLQWLDVHISDRIEAKNDLDEHLLTTMNYPIELHTVKLRSLDVRGRGCYVLENLLLKFLQSLEYLSISMYHRCENEPELNYNGYSLSVLCRKLIHLRSFHFAIEIQMFEKADEVIVHNFTKTFTTPFWLNGPFGCKRVCVDFEHMSGRIQMFSLPYTFSDKNLIHSTNLMNIEFNTDLEENPRSENLSQKLATLWFGMHRLFLLFDKDQTLPSLFIPTLHCPSSQGKTLILSQRRGTMPENLVNHTQLTHFNALEFFYSIDTNSNNNLQELVSWLQILPNVICLEICLTEFKYWLTNYTNNPHLCSFFQRLQRLHIDCSSLINRQMNEEVYHLFLSYIIDKDRFPQLKCLRLRCCKDVGSSWENIDQWIGFILTHTDQHRLTCVRFDFIEKENETTEMNICNQIMSIVQPSSIIVVHQFVYTSNQYDLTRHFQIEKNRSFIKVINKVSMSSITIEPRTPAVFVKPILYGNTAKHFGTKRDSDGHTHKWTLYVRSFYQEDLSTYISRVQFRLHETYTNNIRVVTHAPFEIEESGWGEFETQITLYFVDPNEKPVIFYHHLKLFSAEPDVVTGKEALVNEFYDELVFHEPSEQLARLLICSKANPSPADEKEYALQKSETLAKIKSARQRVRNEIQELTERFRITQENIKRIRQRSVDQICAPGTFMGLPNEAIDRRVKIVAVLVEGYFLAGRSMSFLPVGASLFASNIGSGHFIGLAGSGASNGIGVAGFELNASYVLIILGWVFLPVYIKADVYTMPEFLKKRFGGDRIRFYQTVLALILSIFTKISVDLYSGAIFLNQALGWNMYVSVIALVALAALFTIGGGLSAVIWTDFIQTIIMVIAAFILMIISYIRVGGLQS</sequence>
<name>A0A815VZ44_ADIRI</name>
<dbReference type="PANTHER" id="PTHR11819">
    <property type="entry name" value="SOLUTE CARRIER FAMILY 5"/>
    <property type="match status" value="1"/>
</dbReference>
<dbReference type="InterPro" id="IPR001734">
    <property type="entry name" value="Na/solute_symporter"/>
</dbReference>
<dbReference type="GO" id="GO:0005634">
    <property type="term" value="C:nucleus"/>
    <property type="evidence" value="ECO:0007669"/>
    <property type="project" value="UniProtKB-SubCell"/>
</dbReference>